<evidence type="ECO:0000256" key="5">
    <source>
        <dbReference type="SAM" id="MobiDB-lite"/>
    </source>
</evidence>
<organism evidence="7 8">
    <name type="scientific">Salinispora arenicola</name>
    <dbReference type="NCBI Taxonomy" id="168697"/>
    <lineage>
        <taxon>Bacteria</taxon>
        <taxon>Bacillati</taxon>
        <taxon>Actinomycetota</taxon>
        <taxon>Actinomycetes</taxon>
        <taxon>Micromonosporales</taxon>
        <taxon>Micromonosporaceae</taxon>
        <taxon>Salinispora</taxon>
    </lineage>
</organism>
<comment type="similarity">
    <text evidence="1">Belongs to the BlaI transcriptional regulatory family.</text>
</comment>
<name>A0A542XHZ2_SALAC</name>
<dbReference type="InterPro" id="IPR036390">
    <property type="entry name" value="WH_DNA-bd_sf"/>
</dbReference>
<accession>A0A542XHZ2</accession>
<dbReference type="InterPro" id="IPR036388">
    <property type="entry name" value="WH-like_DNA-bd_sf"/>
</dbReference>
<dbReference type="EMBL" id="VFOL01000001">
    <property type="protein sequence ID" value="TQL35459.1"/>
    <property type="molecule type" value="Genomic_DNA"/>
</dbReference>
<keyword evidence="3" id="KW-0238">DNA-binding</keyword>
<dbReference type="Proteomes" id="UP000315983">
    <property type="component" value="Unassembled WGS sequence"/>
</dbReference>
<evidence type="ECO:0000256" key="3">
    <source>
        <dbReference type="ARBA" id="ARBA00023125"/>
    </source>
</evidence>
<dbReference type="SUPFAM" id="SSF46785">
    <property type="entry name" value="Winged helix' DNA-binding domain"/>
    <property type="match status" value="1"/>
</dbReference>
<keyword evidence="4" id="KW-0804">Transcription</keyword>
<comment type="caution">
    <text evidence="7">The sequence shown here is derived from an EMBL/GenBank/DDBJ whole genome shotgun (WGS) entry which is preliminary data.</text>
</comment>
<evidence type="ECO:0000313" key="9">
    <source>
        <dbReference type="Proteomes" id="UP000677457"/>
    </source>
</evidence>
<evidence type="ECO:0000313" key="7">
    <source>
        <dbReference type="EMBL" id="TQL35459.1"/>
    </source>
</evidence>
<dbReference type="Pfam" id="PF03965">
    <property type="entry name" value="Penicillinase_R"/>
    <property type="match status" value="1"/>
</dbReference>
<protein>
    <submittedName>
        <fullName evidence="7">Putative transcriptional regulator</fullName>
    </submittedName>
</protein>
<dbReference type="Proteomes" id="UP000677457">
    <property type="component" value="Unassembled WGS sequence"/>
</dbReference>
<keyword evidence="9" id="KW-1185">Reference proteome</keyword>
<keyword evidence="2" id="KW-0805">Transcription regulation</keyword>
<gene>
    <name evidence="7" type="ORF">FB564_0505</name>
    <name evidence="6" type="ORF">Sar04_20210</name>
</gene>
<evidence type="ECO:0000313" key="8">
    <source>
        <dbReference type="Proteomes" id="UP000315983"/>
    </source>
</evidence>
<dbReference type="GO" id="GO:0045892">
    <property type="term" value="P:negative regulation of DNA-templated transcription"/>
    <property type="evidence" value="ECO:0007669"/>
    <property type="project" value="InterPro"/>
</dbReference>
<sequence length="161" mass="17205">MTRLGDLERAVMDVLWDTPSGTSEGVTVREVVDALAGRELAYTTVLTVLDRLAGKSMVRREREGRAWRYRAAASREAHIAQLMLDALDLGGSRDAALVRFARSVTGTEAEVLRAALSATSESVPPAGPTGPTETTPEAAQPDVTELDRATWARLAGGATDR</sequence>
<dbReference type="EMBL" id="BOQM01000011">
    <property type="protein sequence ID" value="GIM84996.1"/>
    <property type="molecule type" value="Genomic_DNA"/>
</dbReference>
<evidence type="ECO:0000256" key="4">
    <source>
        <dbReference type="ARBA" id="ARBA00023163"/>
    </source>
</evidence>
<evidence type="ECO:0000256" key="1">
    <source>
        <dbReference type="ARBA" id="ARBA00011046"/>
    </source>
</evidence>
<dbReference type="InterPro" id="IPR005650">
    <property type="entry name" value="BlaI_family"/>
</dbReference>
<feature type="compositionally biased region" description="Low complexity" evidence="5">
    <location>
        <begin position="129"/>
        <end position="139"/>
    </location>
</feature>
<dbReference type="AlphaFoldDB" id="A0A542XHZ2"/>
<evidence type="ECO:0000313" key="6">
    <source>
        <dbReference type="EMBL" id="GIM84996.1"/>
    </source>
</evidence>
<dbReference type="GO" id="GO:0003677">
    <property type="term" value="F:DNA binding"/>
    <property type="evidence" value="ECO:0007669"/>
    <property type="project" value="UniProtKB-KW"/>
</dbReference>
<proteinExistence type="inferred from homology"/>
<reference evidence="7 8" key="1">
    <citation type="submission" date="2019-06" db="EMBL/GenBank/DDBJ databases">
        <title>Sequencing the genomes of 1000 actinobacteria strains.</title>
        <authorList>
            <person name="Klenk H.-P."/>
        </authorList>
    </citation>
    <scope>NUCLEOTIDE SEQUENCE [LARGE SCALE GENOMIC DNA]</scope>
    <source>
        <strain evidence="7 8">DSM 44819</strain>
    </source>
</reference>
<dbReference type="RefSeq" id="WP_018800231.1">
    <property type="nucleotide sequence ID" value="NZ_BOQM01000011.1"/>
</dbReference>
<dbReference type="Gene3D" id="1.10.10.10">
    <property type="entry name" value="Winged helix-like DNA-binding domain superfamily/Winged helix DNA-binding domain"/>
    <property type="match status" value="1"/>
</dbReference>
<reference evidence="6 9" key="2">
    <citation type="submission" date="2021-03" db="EMBL/GenBank/DDBJ databases">
        <title>Whole genome shotgun sequence of Salinispora arenicola NBRC 105043.</title>
        <authorList>
            <person name="Komaki H."/>
            <person name="Tamura T."/>
        </authorList>
    </citation>
    <scope>NUCLEOTIDE SEQUENCE [LARGE SCALE GENOMIC DNA]</scope>
    <source>
        <strain evidence="6 9">NBRC 105043</strain>
    </source>
</reference>
<feature type="region of interest" description="Disordered" evidence="5">
    <location>
        <begin position="117"/>
        <end position="147"/>
    </location>
</feature>
<dbReference type="GeneID" id="93769859"/>
<dbReference type="Gene3D" id="6.10.140.850">
    <property type="match status" value="1"/>
</dbReference>
<evidence type="ECO:0000256" key="2">
    <source>
        <dbReference type="ARBA" id="ARBA00023015"/>
    </source>
</evidence>